<evidence type="ECO:0000313" key="1">
    <source>
        <dbReference type="EMBL" id="GAH43191.1"/>
    </source>
</evidence>
<gene>
    <name evidence="1" type="ORF">S03H2_19045</name>
</gene>
<accession>X1FC16</accession>
<dbReference type="EMBL" id="BARU01009921">
    <property type="protein sequence ID" value="GAH43191.1"/>
    <property type="molecule type" value="Genomic_DNA"/>
</dbReference>
<dbReference type="AlphaFoldDB" id="X1FC16"/>
<organism evidence="1">
    <name type="scientific">marine sediment metagenome</name>
    <dbReference type="NCBI Taxonomy" id="412755"/>
    <lineage>
        <taxon>unclassified sequences</taxon>
        <taxon>metagenomes</taxon>
        <taxon>ecological metagenomes</taxon>
    </lineage>
</organism>
<reference evidence="1" key="1">
    <citation type="journal article" date="2014" name="Front. Microbiol.">
        <title>High frequency of phylogenetically diverse reductive dehalogenase-homologous genes in deep subseafloor sedimentary metagenomes.</title>
        <authorList>
            <person name="Kawai M."/>
            <person name="Futagami T."/>
            <person name="Toyoda A."/>
            <person name="Takaki Y."/>
            <person name="Nishi S."/>
            <person name="Hori S."/>
            <person name="Arai W."/>
            <person name="Tsubouchi T."/>
            <person name="Morono Y."/>
            <person name="Uchiyama I."/>
            <person name="Ito T."/>
            <person name="Fujiyama A."/>
            <person name="Inagaki F."/>
            <person name="Takami H."/>
        </authorList>
    </citation>
    <scope>NUCLEOTIDE SEQUENCE</scope>
    <source>
        <strain evidence="1">Expedition CK06-06</strain>
    </source>
</reference>
<comment type="caution">
    <text evidence="1">The sequence shown here is derived from an EMBL/GenBank/DDBJ whole genome shotgun (WGS) entry which is preliminary data.</text>
</comment>
<sequence>MIYATDYDDKFPPNLQELIEKVDLSPKTLESPRKPKGFDGPSYIYIAGQSLRMPPGNIVAYENPAFCSDKIGVLFLDTHVQAMKPGDFLQELEATYKRLGRQMPLIKFKDPTKGAFPEMQRPMMQPDLSEDMPPIITSEEGTGFVKATVAGVRLVRYSDYERGIMPLGQRDGYTLSLIAELPAPAIKASGGRMEIATTDTGKSLLPEHQWGRKIKFPRLAKDKKTVVFDVELLLPDEDVEGLEELSGTLEYLTADASRAVDLGIMDFKVGAKGGALGTVIRSIEKDPWQKNAAMLSLRLNLRPEAVKSA</sequence>
<name>X1FC16_9ZZZZ</name>
<protein>
    <submittedName>
        <fullName evidence="1">Uncharacterized protein</fullName>
    </submittedName>
</protein>
<proteinExistence type="predicted"/>
<feature type="non-terminal residue" evidence="1">
    <location>
        <position position="309"/>
    </location>
</feature>